<comment type="caution">
    <text evidence="1">The sequence shown here is derived from an EMBL/GenBank/DDBJ whole genome shotgun (WGS) entry which is preliminary data.</text>
</comment>
<sequence length="86" mass="9710">MKYANKKYPGGKYKIGTKIKITKQKVKIANGTFQITTLFPKQSANKGDSYFLYKRVLKGGKLSKNIKRGLRGDWGSVLDNKAKIIK</sequence>
<evidence type="ECO:0000313" key="1">
    <source>
        <dbReference type="EMBL" id="KKM80803.1"/>
    </source>
</evidence>
<accession>A0A0F9KFV2</accession>
<organism evidence="1">
    <name type="scientific">marine sediment metagenome</name>
    <dbReference type="NCBI Taxonomy" id="412755"/>
    <lineage>
        <taxon>unclassified sequences</taxon>
        <taxon>metagenomes</taxon>
        <taxon>ecological metagenomes</taxon>
    </lineage>
</organism>
<dbReference type="AlphaFoldDB" id="A0A0F9KFV2"/>
<dbReference type="EMBL" id="LAZR01008126">
    <property type="protein sequence ID" value="KKM80803.1"/>
    <property type="molecule type" value="Genomic_DNA"/>
</dbReference>
<reference evidence="1" key="1">
    <citation type="journal article" date="2015" name="Nature">
        <title>Complex archaea that bridge the gap between prokaryotes and eukaryotes.</title>
        <authorList>
            <person name="Spang A."/>
            <person name="Saw J.H."/>
            <person name="Jorgensen S.L."/>
            <person name="Zaremba-Niedzwiedzka K."/>
            <person name="Martijn J."/>
            <person name="Lind A.E."/>
            <person name="van Eijk R."/>
            <person name="Schleper C."/>
            <person name="Guy L."/>
            <person name="Ettema T.J."/>
        </authorList>
    </citation>
    <scope>NUCLEOTIDE SEQUENCE</scope>
</reference>
<gene>
    <name evidence="1" type="ORF">LCGC14_1336270</name>
</gene>
<proteinExistence type="predicted"/>
<protein>
    <submittedName>
        <fullName evidence="1">Uncharacterized protein</fullName>
    </submittedName>
</protein>
<name>A0A0F9KFV2_9ZZZZ</name>